<feature type="compositionally biased region" description="Polar residues" evidence="1">
    <location>
        <begin position="339"/>
        <end position="353"/>
    </location>
</feature>
<evidence type="ECO:0000313" key="2">
    <source>
        <dbReference type="EMBL" id="KAJ7732034.1"/>
    </source>
</evidence>
<feature type="region of interest" description="Disordered" evidence="1">
    <location>
        <begin position="412"/>
        <end position="438"/>
    </location>
</feature>
<evidence type="ECO:0000313" key="3">
    <source>
        <dbReference type="Proteomes" id="UP001215598"/>
    </source>
</evidence>
<organism evidence="2 3">
    <name type="scientific">Mycena metata</name>
    <dbReference type="NCBI Taxonomy" id="1033252"/>
    <lineage>
        <taxon>Eukaryota</taxon>
        <taxon>Fungi</taxon>
        <taxon>Dikarya</taxon>
        <taxon>Basidiomycota</taxon>
        <taxon>Agaricomycotina</taxon>
        <taxon>Agaricomycetes</taxon>
        <taxon>Agaricomycetidae</taxon>
        <taxon>Agaricales</taxon>
        <taxon>Marasmiineae</taxon>
        <taxon>Mycenaceae</taxon>
        <taxon>Mycena</taxon>
    </lineage>
</organism>
<name>A0AAD7MU38_9AGAR</name>
<dbReference type="EMBL" id="JARKIB010000148">
    <property type="protein sequence ID" value="KAJ7732034.1"/>
    <property type="molecule type" value="Genomic_DNA"/>
</dbReference>
<reference evidence="2" key="1">
    <citation type="submission" date="2023-03" db="EMBL/GenBank/DDBJ databases">
        <title>Massive genome expansion in bonnet fungi (Mycena s.s.) driven by repeated elements and novel gene families across ecological guilds.</title>
        <authorList>
            <consortium name="Lawrence Berkeley National Laboratory"/>
            <person name="Harder C.B."/>
            <person name="Miyauchi S."/>
            <person name="Viragh M."/>
            <person name="Kuo A."/>
            <person name="Thoen E."/>
            <person name="Andreopoulos B."/>
            <person name="Lu D."/>
            <person name="Skrede I."/>
            <person name="Drula E."/>
            <person name="Henrissat B."/>
            <person name="Morin E."/>
            <person name="Kohler A."/>
            <person name="Barry K."/>
            <person name="LaButti K."/>
            <person name="Morin E."/>
            <person name="Salamov A."/>
            <person name="Lipzen A."/>
            <person name="Mereny Z."/>
            <person name="Hegedus B."/>
            <person name="Baldrian P."/>
            <person name="Stursova M."/>
            <person name="Weitz H."/>
            <person name="Taylor A."/>
            <person name="Grigoriev I.V."/>
            <person name="Nagy L.G."/>
            <person name="Martin F."/>
            <person name="Kauserud H."/>
        </authorList>
    </citation>
    <scope>NUCLEOTIDE SEQUENCE</scope>
    <source>
        <strain evidence="2">CBHHK182m</strain>
    </source>
</reference>
<dbReference type="AlphaFoldDB" id="A0AAD7MU38"/>
<feature type="compositionally biased region" description="Polar residues" evidence="1">
    <location>
        <begin position="418"/>
        <end position="438"/>
    </location>
</feature>
<sequence length="438" mass="48816">KPPSRFFSCAQTCSSPQGICRHRALSIPEVLQLVLLHICPDQTEKPSPDETRDLARLARTCKILSDPALDVLWSFQDTIFNVLKSMLPGIWSPNWTLLQPILRADWDRALRYIPRVRCLSCNSHSFPSLVDSTGLFEILRLSLPLPSLFPQLHRLRWIFFDDPFLSLAPFLFTPTLTDISLRTFRTITQFSLLPALAVKCPLLTHIDIYQAADPGIDPSRVVSSFICGLNHIESLEVEHLDQKAHDHLLALPRLKALVLMTPNIYSATTPPRTLEPRFASLYEFTLASTPSESVLALIPSIRHCNHLPCATSTRSPIHPPCGKSSPPSKNASPAPGFGVSTSPATSRMANPNSLRLRSKPFGCYSILRTSLQWSSDRLPESILATKMSWRWLKHGPTSRFCSYGHEPQISPPARRCAVSSTSQNTAPNCSRSSSLSMH</sequence>
<feature type="compositionally biased region" description="Low complexity" evidence="1">
    <location>
        <begin position="323"/>
        <end position="335"/>
    </location>
</feature>
<keyword evidence="3" id="KW-1185">Reference proteome</keyword>
<feature type="non-terminal residue" evidence="2">
    <location>
        <position position="438"/>
    </location>
</feature>
<comment type="caution">
    <text evidence="2">The sequence shown here is derived from an EMBL/GenBank/DDBJ whole genome shotgun (WGS) entry which is preliminary data.</text>
</comment>
<protein>
    <recommendedName>
        <fullName evidence="4">F-box domain-containing protein</fullName>
    </recommendedName>
</protein>
<accession>A0AAD7MU38</accession>
<dbReference type="Proteomes" id="UP001215598">
    <property type="component" value="Unassembled WGS sequence"/>
</dbReference>
<evidence type="ECO:0008006" key="4">
    <source>
        <dbReference type="Google" id="ProtNLM"/>
    </source>
</evidence>
<evidence type="ECO:0000256" key="1">
    <source>
        <dbReference type="SAM" id="MobiDB-lite"/>
    </source>
</evidence>
<gene>
    <name evidence="2" type="ORF">B0H16DRAFT_1770740</name>
</gene>
<proteinExistence type="predicted"/>
<feature type="region of interest" description="Disordered" evidence="1">
    <location>
        <begin position="315"/>
        <end position="353"/>
    </location>
</feature>